<name>A0A290Z6R9_9PSEU</name>
<organism evidence="1 2">
    <name type="scientific">Actinosynnema pretiosum</name>
    <dbReference type="NCBI Taxonomy" id="42197"/>
    <lineage>
        <taxon>Bacteria</taxon>
        <taxon>Bacillati</taxon>
        <taxon>Actinomycetota</taxon>
        <taxon>Actinomycetes</taxon>
        <taxon>Pseudonocardiales</taxon>
        <taxon>Pseudonocardiaceae</taxon>
        <taxon>Actinosynnema</taxon>
    </lineage>
</organism>
<keyword evidence="2" id="KW-1185">Reference proteome</keyword>
<dbReference type="AlphaFoldDB" id="A0A290Z6R9"/>
<protein>
    <submittedName>
        <fullName evidence="1">Uncharacterized protein</fullName>
    </submittedName>
</protein>
<dbReference type="Proteomes" id="UP000218505">
    <property type="component" value="Chromosome"/>
</dbReference>
<dbReference type="KEGG" id="apre:CNX65_16585"/>
<dbReference type="EMBL" id="CP023445">
    <property type="protein sequence ID" value="ATE54696.1"/>
    <property type="molecule type" value="Genomic_DNA"/>
</dbReference>
<evidence type="ECO:0000313" key="1">
    <source>
        <dbReference type="EMBL" id="ATE54696.1"/>
    </source>
</evidence>
<gene>
    <name evidence="1" type="ORF">CNX65_16585</name>
</gene>
<sequence>MLPMDSPTRWLISLSDVLATIPDNPWTWTVRDFRGAGVVPGGMPGFRARVLAEGVPFTWAELRAFAERQGQTIDCLIVAEWRGERVAEVEAFDSATWHVRMPERWERTAELLDELRG</sequence>
<accession>A0A290Z6R9</accession>
<reference evidence="1" key="1">
    <citation type="submission" date="2017-09" db="EMBL/GenBank/DDBJ databases">
        <title>Complete Genome Sequence of ansamitocin-producing Bacterium Actinosynnema pretiosum X47.</title>
        <authorList>
            <person name="Cao G."/>
            <person name="Zong G."/>
            <person name="Zhong C."/>
            <person name="Fu J."/>
        </authorList>
    </citation>
    <scope>NUCLEOTIDE SEQUENCE [LARGE SCALE GENOMIC DNA]</scope>
    <source>
        <strain evidence="1">X47</strain>
    </source>
</reference>
<dbReference type="RefSeq" id="WP_096494098.1">
    <property type="nucleotide sequence ID" value="NZ_CP023445.1"/>
</dbReference>
<proteinExistence type="predicted"/>
<evidence type="ECO:0000313" key="2">
    <source>
        <dbReference type="Proteomes" id="UP000218505"/>
    </source>
</evidence>